<comment type="function">
    <text evidence="3 4">Participates actively in the response to hyperosmotic and heat shock by preventing the aggregation of stress-denatured proteins, in association with DnaK and GrpE. It is the nucleotide exchange factor for DnaK and may function as a thermosensor. Unfolded proteins bind initially to DnaJ; upon interaction with the DnaJ-bound protein, DnaK hydrolyzes its bound ATP, resulting in the formation of a stable complex. GrpE releases ADP from DnaK; ATP binding to DnaK triggers the release of the substrate protein, thus completing the reaction cycle. Several rounds of ATP-dependent interactions between DnaJ, DnaK and GrpE are required for fully efficient folding.</text>
</comment>
<dbReference type="Pfam" id="PF01025">
    <property type="entry name" value="GrpE"/>
    <property type="match status" value="1"/>
</dbReference>
<evidence type="ECO:0000256" key="1">
    <source>
        <dbReference type="ARBA" id="ARBA00009054"/>
    </source>
</evidence>
<dbReference type="SUPFAM" id="SSF58014">
    <property type="entry name" value="Coiled-coil domain of nucleotide exchange factor GrpE"/>
    <property type="match status" value="1"/>
</dbReference>
<dbReference type="Proteomes" id="UP000034740">
    <property type="component" value="Unassembled WGS sequence"/>
</dbReference>
<dbReference type="GO" id="GO:0051082">
    <property type="term" value="F:unfolded protein binding"/>
    <property type="evidence" value="ECO:0007669"/>
    <property type="project" value="TreeGrafter"/>
</dbReference>
<dbReference type="PROSITE" id="PS01071">
    <property type="entry name" value="GRPE"/>
    <property type="match status" value="1"/>
</dbReference>
<dbReference type="PANTHER" id="PTHR21237">
    <property type="entry name" value="GRPE PROTEIN"/>
    <property type="match status" value="1"/>
</dbReference>
<dbReference type="Gene3D" id="3.90.20.20">
    <property type="match status" value="1"/>
</dbReference>
<keyword evidence="3" id="KW-0963">Cytoplasm</keyword>
<name>A0A0G1XXH5_9BACT</name>
<dbReference type="InterPro" id="IPR009012">
    <property type="entry name" value="GrpE_head"/>
</dbReference>
<dbReference type="EMBL" id="LCRO01000002">
    <property type="protein sequence ID" value="KKW35888.1"/>
    <property type="molecule type" value="Genomic_DNA"/>
</dbReference>
<dbReference type="GO" id="GO:0006457">
    <property type="term" value="P:protein folding"/>
    <property type="evidence" value="ECO:0007669"/>
    <property type="project" value="InterPro"/>
</dbReference>
<organism evidence="7 8">
    <name type="scientific">Candidatus Adlerbacteria bacterium GW2011_GWA1_54_10</name>
    <dbReference type="NCBI Taxonomy" id="1618605"/>
    <lineage>
        <taxon>Bacteria</taxon>
        <taxon>Candidatus Adleribacteriota</taxon>
    </lineage>
</organism>
<evidence type="ECO:0000256" key="5">
    <source>
        <dbReference type="RuleBase" id="RU004478"/>
    </source>
</evidence>
<dbReference type="Gene3D" id="2.30.22.10">
    <property type="entry name" value="Head domain of nucleotide exchange factor GrpE"/>
    <property type="match status" value="1"/>
</dbReference>
<dbReference type="PANTHER" id="PTHR21237:SF23">
    <property type="entry name" value="GRPE PROTEIN HOMOLOG, MITOCHONDRIAL"/>
    <property type="match status" value="1"/>
</dbReference>
<feature type="compositionally biased region" description="Acidic residues" evidence="6">
    <location>
        <begin position="1"/>
        <end position="16"/>
    </location>
</feature>
<dbReference type="AlphaFoldDB" id="A0A0G1XXH5"/>
<evidence type="ECO:0000256" key="2">
    <source>
        <dbReference type="ARBA" id="ARBA00023186"/>
    </source>
</evidence>
<dbReference type="InterPro" id="IPR013805">
    <property type="entry name" value="GrpE_CC"/>
</dbReference>
<dbReference type="GO" id="GO:0005737">
    <property type="term" value="C:cytoplasm"/>
    <property type="evidence" value="ECO:0007669"/>
    <property type="project" value="UniProtKB-SubCell"/>
</dbReference>
<protein>
    <recommendedName>
        <fullName evidence="3 4">Protein GrpE</fullName>
    </recommendedName>
    <alternativeName>
        <fullName evidence="3">HSP-70 cofactor</fullName>
    </alternativeName>
</protein>
<evidence type="ECO:0000313" key="7">
    <source>
        <dbReference type="EMBL" id="KKW35888.1"/>
    </source>
</evidence>
<accession>A0A0G1XXH5</accession>
<gene>
    <name evidence="3" type="primary">grpE</name>
    <name evidence="7" type="ORF">UY83_C0002G0045</name>
</gene>
<evidence type="ECO:0000313" key="8">
    <source>
        <dbReference type="Proteomes" id="UP000034740"/>
    </source>
</evidence>
<dbReference type="GO" id="GO:0000774">
    <property type="term" value="F:adenyl-nucleotide exchange factor activity"/>
    <property type="evidence" value="ECO:0007669"/>
    <property type="project" value="InterPro"/>
</dbReference>
<evidence type="ECO:0000256" key="3">
    <source>
        <dbReference type="HAMAP-Rule" id="MF_01151"/>
    </source>
</evidence>
<dbReference type="InterPro" id="IPR000740">
    <property type="entry name" value="GrpE"/>
</dbReference>
<comment type="subcellular location">
    <subcellularLocation>
        <location evidence="3">Cytoplasm</location>
    </subcellularLocation>
</comment>
<feature type="region of interest" description="Disordered" evidence="6">
    <location>
        <begin position="1"/>
        <end position="20"/>
    </location>
</feature>
<dbReference type="GO" id="GO:0051087">
    <property type="term" value="F:protein-folding chaperone binding"/>
    <property type="evidence" value="ECO:0007669"/>
    <property type="project" value="InterPro"/>
</dbReference>
<dbReference type="SUPFAM" id="SSF51064">
    <property type="entry name" value="Head domain of nucleotide exchange factor GrpE"/>
    <property type="match status" value="1"/>
</dbReference>
<dbReference type="HAMAP" id="MF_01151">
    <property type="entry name" value="GrpE"/>
    <property type="match status" value="1"/>
</dbReference>
<proteinExistence type="inferred from homology"/>
<comment type="subunit">
    <text evidence="3">Homodimer.</text>
</comment>
<evidence type="ECO:0000256" key="6">
    <source>
        <dbReference type="SAM" id="MobiDB-lite"/>
    </source>
</evidence>
<sequence length="168" mass="18445">MSNSDEEFVPEEEAEEGPAAVKKLREKLKKTVGEKQEYLEGWQRARADFANFKREEAVRVASSKARVTAATIEGLLPALDALELASRHGDATAAILERQFLDSLKKIGVERLGSAGEEFDPARHEALGRSETSDKEKDHTVVSVELSGYSIGEIIIRPAHVIIATHHG</sequence>
<comment type="caution">
    <text evidence="7">The sequence shown here is derived from an EMBL/GenBank/DDBJ whole genome shotgun (WGS) entry which is preliminary data.</text>
</comment>
<dbReference type="CDD" id="cd00446">
    <property type="entry name" value="GrpE"/>
    <property type="match status" value="1"/>
</dbReference>
<reference evidence="7 8" key="1">
    <citation type="journal article" date="2015" name="Nature">
        <title>rRNA introns, odd ribosomes, and small enigmatic genomes across a large radiation of phyla.</title>
        <authorList>
            <person name="Brown C.T."/>
            <person name="Hug L.A."/>
            <person name="Thomas B.C."/>
            <person name="Sharon I."/>
            <person name="Castelle C.J."/>
            <person name="Singh A."/>
            <person name="Wilkins M.J."/>
            <person name="Williams K.H."/>
            <person name="Banfield J.F."/>
        </authorList>
    </citation>
    <scope>NUCLEOTIDE SEQUENCE [LARGE SCALE GENOMIC DNA]</scope>
</reference>
<comment type="similarity">
    <text evidence="1 3 5">Belongs to the GrpE family.</text>
</comment>
<dbReference type="GO" id="GO:0042803">
    <property type="term" value="F:protein homodimerization activity"/>
    <property type="evidence" value="ECO:0007669"/>
    <property type="project" value="InterPro"/>
</dbReference>
<evidence type="ECO:0000256" key="4">
    <source>
        <dbReference type="RuleBase" id="RU000639"/>
    </source>
</evidence>
<keyword evidence="3 4" id="KW-0346">Stress response</keyword>
<keyword evidence="2 3" id="KW-0143">Chaperone</keyword>
<dbReference type="PRINTS" id="PR00773">
    <property type="entry name" value="GRPEPROTEIN"/>
</dbReference>